<dbReference type="GO" id="GO:0019363">
    <property type="term" value="P:pyridine nucleotide biosynthetic process"/>
    <property type="evidence" value="ECO:0007669"/>
    <property type="project" value="UniProtKB-KW"/>
</dbReference>
<comment type="cofactor">
    <cofactor evidence="1">
        <name>FAD</name>
        <dbReference type="ChEBI" id="CHEBI:57692"/>
    </cofactor>
</comment>
<evidence type="ECO:0000256" key="4">
    <source>
        <dbReference type="ARBA" id="ARBA00022827"/>
    </source>
</evidence>
<accession>H8L385</accession>
<feature type="domain" description="FAD-binding" evidence="9">
    <location>
        <begin position="7"/>
        <end position="358"/>
    </location>
</feature>
<evidence type="ECO:0000256" key="6">
    <source>
        <dbReference type="ARBA" id="ARBA00023002"/>
    </source>
</evidence>
<dbReference type="GO" id="GO:0070189">
    <property type="term" value="P:kynurenine metabolic process"/>
    <property type="evidence" value="ECO:0007669"/>
    <property type="project" value="TreeGrafter"/>
</dbReference>
<evidence type="ECO:0000256" key="3">
    <source>
        <dbReference type="ARBA" id="ARBA00022642"/>
    </source>
</evidence>
<dbReference type="OrthoDB" id="9782160at2"/>
<dbReference type="EMBL" id="CP003350">
    <property type="protein sequence ID" value="AFC85521.1"/>
    <property type="molecule type" value="Genomic_DNA"/>
</dbReference>
<keyword evidence="4" id="KW-0274">FAD</keyword>
<dbReference type="SUPFAM" id="SSF51905">
    <property type="entry name" value="FAD/NAD(P)-binding domain"/>
    <property type="match status" value="1"/>
</dbReference>
<keyword evidence="7" id="KW-0503">Monooxygenase</keyword>
<protein>
    <submittedName>
        <fullName evidence="10">2-polyprenyl-6-methoxyphenol hydroxylase-like oxidoreductase</fullName>
    </submittedName>
</protein>
<evidence type="ECO:0000256" key="8">
    <source>
        <dbReference type="ARBA" id="ARBA00047818"/>
    </source>
</evidence>
<dbReference type="GO" id="GO:0071949">
    <property type="term" value="F:FAD binding"/>
    <property type="evidence" value="ECO:0007669"/>
    <property type="project" value="InterPro"/>
</dbReference>
<dbReference type="AlphaFoldDB" id="H8L385"/>
<proteinExistence type="predicted"/>
<comment type="catalytic activity">
    <reaction evidence="8">
        <text>L-kynurenine + NADPH + O2 + H(+) = 3-hydroxy-L-kynurenine + NADP(+) + H2O</text>
        <dbReference type="Rhea" id="RHEA:20545"/>
        <dbReference type="ChEBI" id="CHEBI:15377"/>
        <dbReference type="ChEBI" id="CHEBI:15378"/>
        <dbReference type="ChEBI" id="CHEBI:15379"/>
        <dbReference type="ChEBI" id="CHEBI:57783"/>
        <dbReference type="ChEBI" id="CHEBI:57959"/>
        <dbReference type="ChEBI" id="CHEBI:58125"/>
        <dbReference type="ChEBI" id="CHEBI:58349"/>
        <dbReference type="EC" id="1.14.13.9"/>
    </reaction>
</comment>
<keyword evidence="6" id="KW-0560">Oxidoreductase</keyword>
<sequence length="456" mass="49942">MSSQPAITIIGAGPAGALLATLLARSGLKVEVHERRSDPELGPGEAGRSINLALAERGLHALRQAGVAEAVLARAVMMRGRLVHVPGQPATLLRYGPDDSEVLWSISRHQLSLELCRAARAAGASFHFQSALETVDFEAGQLQLRDADGHSHRRPFRQLVGADGAGSAVRNAMQSRQRLGERFELLDHAYKELEIPSGGTGGQRFALEPHGLHIWPRQAYMTIALPNHDGSFTVTVFLPRQGPAPSFEALPDARAARNLFAREFPDLLALMPDFDADFANHPVGRLGTLYLDRWHLDDQAVLIGDAAHAIVPFHGQGMNCSLEDALDLALALLDAGQPRPGLFARFQQRRQPQADAIAAMALENYIEMRDSVTDPGFLLKRRLATELARLAPRHFMPRYRLVTFTRLPYAYALQRGLQQEQWLGELLGRHADPCGADLETVAAATRQHLPPLPLPS</sequence>
<evidence type="ECO:0000256" key="1">
    <source>
        <dbReference type="ARBA" id="ARBA00001974"/>
    </source>
</evidence>
<dbReference type="eggNOG" id="COG0654">
    <property type="taxonomic scope" value="Bacteria"/>
</dbReference>
<evidence type="ECO:0000313" key="10">
    <source>
        <dbReference type="EMBL" id="AFC85521.1"/>
    </source>
</evidence>
<organism evidence="10 11">
    <name type="scientific">Frateuria aurantia (strain ATCC 33424 / DSM 6220 / KCTC 2777 / LMG 1558 / NBRC 3245 / NCIMB 13370)</name>
    <name type="common">Acetobacter aurantius</name>
    <dbReference type="NCBI Taxonomy" id="767434"/>
    <lineage>
        <taxon>Bacteria</taxon>
        <taxon>Pseudomonadati</taxon>
        <taxon>Pseudomonadota</taxon>
        <taxon>Gammaproteobacteria</taxon>
        <taxon>Lysobacterales</taxon>
        <taxon>Rhodanobacteraceae</taxon>
        <taxon>Frateuria</taxon>
    </lineage>
</organism>
<gene>
    <name evidence="10" type="ordered locus">Fraau_1060</name>
</gene>
<dbReference type="InterPro" id="IPR036188">
    <property type="entry name" value="FAD/NAD-bd_sf"/>
</dbReference>
<dbReference type="PRINTS" id="PR00420">
    <property type="entry name" value="RNGMNOXGNASE"/>
</dbReference>
<dbReference type="PANTHER" id="PTHR46028:SF2">
    <property type="entry name" value="KYNURENINE 3-MONOOXYGENASE"/>
    <property type="match status" value="1"/>
</dbReference>
<evidence type="ECO:0000259" key="9">
    <source>
        <dbReference type="Pfam" id="PF01494"/>
    </source>
</evidence>
<keyword evidence="5" id="KW-0521">NADP</keyword>
<dbReference type="GO" id="GO:0004502">
    <property type="term" value="F:kynurenine 3-monooxygenase activity"/>
    <property type="evidence" value="ECO:0007669"/>
    <property type="project" value="UniProtKB-EC"/>
</dbReference>
<evidence type="ECO:0000256" key="2">
    <source>
        <dbReference type="ARBA" id="ARBA00022630"/>
    </source>
</evidence>
<evidence type="ECO:0000256" key="5">
    <source>
        <dbReference type="ARBA" id="ARBA00022857"/>
    </source>
</evidence>
<dbReference type="FunFam" id="3.50.50.60:FF:000185">
    <property type="entry name" value="Kynurenine 3-monooxygenase"/>
    <property type="match status" value="1"/>
</dbReference>
<dbReference type="Proteomes" id="UP000005234">
    <property type="component" value="Chromosome"/>
</dbReference>
<dbReference type="InterPro" id="IPR002938">
    <property type="entry name" value="FAD-bd"/>
</dbReference>
<dbReference type="KEGG" id="fau:Fraau_1060"/>
<dbReference type="Gene3D" id="3.50.50.60">
    <property type="entry name" value="FAD/NAD(P)-binding domain"/>
    <property type="match status" value="1"/>
</dbReference>
<keyword evidence="11" id="KW-1185">Reference proteome</keyword>
<dbReference type="PANTHER" id="PTHR46028">
    <property type="entry name" value="KYNURENINE 3-MONOOXYGENASE"/>
    <property type="match status" value="1"/>
</dbReference>
<evidence type="ECO:0000313" key="11">
    <source>
        <dbReference type="Proteomes" id="UP000005234"/>
    </source>
</evidence>
<dbReference type="HOGENOM" id="CLU_023210_0_1_6"/>
<reference evidence="10" key="1">
    <citation type="submission" date="2012-02" db="EMBL/GenBank/DDBJ databases">
        <title>The complete genome of Frateuria aurantia DSM 6220.</title>
        <authorList>
            <consortium name="US DOE Joint Genome Institute (JGI-PGF)"/>
            <person name="Lucas S."/>
            <person name="Copeland A."/>
            <person name="Lapidus A."/>
            <person name="Glavina del Rio T."/>
            <person name="Dalin E."/>
            <person name="Tice H."/>
            <person name="Bruce D."/>
            <person name="Goodwin L."/>
            <person name="Pitluck S."/>
            <person name="Peters L."/>
            <person name="Ovchinnikova G."/>
            <person name="Teshima H."/>
            <person name="Kyrpides N."/>
            <person name="Mavromatis K."/>
            <person name="Ivanova N."/>
            <person name="Brettin T."/>
            <person name="Detter J.C."/>
            <person name="Han C."/>
            <person name="Larimer F."/>
            <person name="Land M."/>
            <person name="Hauser L."/>
            <person name="Markowitz V."/>
            <person name="Cheng J.-F."/>
            <person name="Hugenholtz P."/>
            <person name="Woyke T."/>
            <person name="Wu D."/>
            <person name="Brambilla E."/>
            <person name="Klenk H.-P."/>
            <person name="Eisen J.A."/>
        </authorList>
    </citation>
    <scope>NUCLEOTIDE SEQUENCE</scope>
    <source>
        <strain evidence="10">DSM 6220</strain>
    </source>
</reference>
<dbReference type="Pfam" id="PF01494">
    <property type="entry name" value="FAD_binding_3"/>
    <property type="match status" value="1"/>
</dbReference>
<dbReference type="STRING" id="767434.Fraau_1060"/>
<keyword evidence="2" id="KW-0285">Flavoprotein</keyword>
<keyword evidence="3" id="KW-0662">Pyridine nucleotide biosynthesis</keyword>
<evidence type="ECO:0000256" key="7">
    <source>
        <dbReference type="ARBA" id="ARBA00023033"/>
    </source>
</evidence>
<dbReference type="RefSeq" id="WP_014402527.1">
    <property type="nucleotide sequence ID" value="NC_017033.1"/>
</dbReference>
<name>H8L385_FRAAD</name>